<dbReference type="Pfam" id="PF00378">
    <property type="entry name" value="ECH_1"/>
    <property type="match status" value="1"/>
</dbReference>
<dbReference type="Gene3D" id="3.90.226.10">
    <property type="entry name" value="2-enoyl-CoA Hydratase, Chain A, domain 1"/>
    <property type="match status" value="1"/>
</dbReference>
<name>A0ABY6EDD9_9ACTN</name>
<keyword evidence="2" id="KW-1185">Reference proteome</keyword>
<dbReference type="SUPFAM" id="SSF52096">
    <property type="entry name" value="ClpP/crotonase"/>
    <property type="match status" value="1"/>
</dbReference>
<protein>
    <submittedName>
        <fullName evidence="1">Enoyl-CoA hydratase/isomerase family protein</fullName>
    </submittedName>
</protein>
<evidence type="ECO:0000313" key="2">
    <source>
        <dbReference type="Proteomes" id="UP001061298"/>
    </source>
</evidence>
<accession>A0ABY6EDD9</accession>
<dbReference type="InterPro" id="IPR001753">
    <property type="entry name" value="Enoyl-CoA_hydra/iso"/>
</dbReference>
<dbReference type="CDD" id="cd06558">
    <property type="entry name" value="crotonase-like"/>
    <property type="match status" value="1"/>
</dbReference>
<gene>
    <name evidence="1" type="ORF">N8I84_03730</name>
</gene>
<reference evidence="1" key="1">
    <citation type="submission" date="2022-10" db="EMBL/GenBank/DDBJ databases">
        <authorList>
            <person name="Mo P."/>
        </authorList>
    </citation>
    <scope>NUCLEOTIDE SEQUENCE</scope>
    <source>
        <strain evidence="1">HUAS 13-4</strain>
    </source>
</reference>
<organism evidence="1 2">
    <name type="scientific">Streptomyces cynarae</name>
    <dbReference type="NCBI Taxonomy" id="2981134"/>
    <lineage>
        <taxon>Bacteria</taxon>
        <taxon>Bacillati</taxon>
        <taxon>Actinomycetota</taxon>
        <taxon>Actinomycetes</taxon>
        <taxon>Kitasatosporales</taxon>
        <taxon>Streptomycetaceae</taxon>
        <taxon>Streptomyces</taxon>
    </lineage>
</organism>
<evidence type="ECO:0000313" key="1">
    <source>
        <dbReference type="EMBL" id="UXY24393.1"/>
    </source>
</evidence>
<dbReference type="RefSeq" id="WP_263234648.1">
    <property type="nucleotide sequence ID" value="NZ_CP106793.1"/>
</dbReference>
<dbReference type="Proteomes" id="UP001061298">
    <property type="component" value="Chromosome"/>
</dbReference>
<dbReference type="PROSITE" id="PS51257">
    <property type="entry name" value="PROKAR_LIPOPROTEIN"/>
    <property type="match status" value="1"/>
</dbReference>
<dbReference type="PANTHER" id="PTHR11941">
    <property type="entry name" value="ENOYL-COA HYDRATASE-RELATED"/>
    <property type="match status" value="1"/>
</dbReference>
<proteinExistence type="predicted"/>
<dbReference type="EMBL" id="CP106793">
    <property type="protein sequence ID" value="UXY24393.1"/>
    <property type="molecule type" value="Genomic_DNA"/>
</dbReference>
<dbReference type="InterPro" id="IPR029045">
    <property type="entry name" value="ClpP/crotonase-like_dom_sf"/>
</dbReference>
<dbReference type="PANTHER" id="PTHR11941:SF54">
    <property type="entry name" value="ENOYL-COA HYDRATASE, MITOCHONDRIAL"/>
    <property type="match status" value="1"/>
</dbReference>
<sequence>MRAVERLPVPVVAQVRGSAVGAGCQLACACDLRIVADDSRTGMPIARWGILVPPAFAARIALLTGPATAGDLLLTGRLVDGAEAVRLGLATVSVPAAELDTATADLVASITTHPPAAVRAAKRAVDTVIAPTRDHLHGLPAGPAADYDSMRLSLGSFLTGVTSTG</sequence>